<feature type="active site" description="Proton acceptor" evidence="9 12">
    <location>
        <position position="134"/>
    </location>
</feature>
<evidence type="ECO:0000256" key="11">
    <source>
        <dbReference type="PIRSR" id="PIRSR037938-3"/>
    </source>
</evidence>
<keyword evidence="4 8" id="KW-0479">Metal-binding</keyword>
<reference evidence="15" key="1">
    <citation type="submission" date="2020-11" db="EMBL/GenBank/DDBJ databases">
        <authorList>
            <consortium name="DOE Joint Genome Institute"/>
            <person name="Ahrendt S."/>
            <person name="Riley R."/>
            <person name="Andreopoulos W."/>
            <person name="Labutti K."/>
            <person name="Pangilinan J."/>
            <person name="Ruiz-Duenas F.J."/>
            <person name="Barrasa J.M."/>
            <person name="Sanchez-Garcia M."/>
            <person name="Camarero S."/>
            <person name="Miyauchi S."/>
            <person name="Serrano A."/>
            <person name="Linde D."/>
            <person name="Babiker R."/>
            <person name="Drula E."/>
            <person name="Ayuso-Fernandez I."/>
            <person name="Pacheco R."/>
            <person name="Padilla G."/>
            <person name="Ferreira P."/>
            <person name="Barriuso J."/>
            <person name="Kellner H."/>
            <person name="Castanera R."/>
            <person name="Alfaro M."/>
            <person name="Ramirez L."/>
            <person name="Pisabarro A.G."/>
            <person name="Kuo A."/>
            <person name="Tritt A."/>
            <person name="Lipzen A."/>
            <person name="He G."/>
            <person name="Yan M."/>
            <person name="Ng V."/>
            <person name="Cullen D."/>
            <person name="Martin F."/>
            <person name="Rosso M.-N."/>
            <person name="Henrissat B."/>
            <person name="Hibbett D."/>
            <person name="Martinez A.T."/>
            <person name="Grigoriev I.V."/>
        </authorList>
    </citation>
    <scope>NUCLEOTIDE SEQUENCE</scope>
    <source>
        <strain evidence="15">AH 40177</strain>
    </source>
</reference>
<feature type="region of interest" description="Disordered" evidence="13">
    <location>
        <begin position="282"/>
        <end position="315"/>
    </location>
</feature>
<dbReference type="Proteomes" id="UP000772434">
    <property type="component" value="Unassembled WGS sequence"/>
</dbReference>
<dbReference type="PANTHER" id="PTHR11085">
    <property type="entry name" value="NAD-DEPENDENT PROTEIN DEACYLASE SIRTUIN-5, MITOCHONDRIAL-RELATED"/>
    <property type="match status" value="1"/>
</dbReference>
<evidence type="ECO:0000256" key="10">
    <source>
        <dbReference type="PIRSR" id="PIRSR037938-2"/>
    </source>
</evidence>
<evidence type="ECO:0000256" key="2">
    <source>
        <dbReference type="ARBA" id="ARBA00006924"/>
    </source>
</evidence>
<feature type="binding site" evidence="11 12">
    <location>
        <position position="142"/>
    </location>
    <ligand>
        <name>Zn(2+)</name>
        <dbReference type="ChEBI" id="CHEBI:29105"/>
    </ligand>
</feature>
<feature type="binding site" evidence="11 12">
    <location>
        <position position="175"/>
    </location>
    <ligand>
        <name>Zn(2+)</name>
        <dbReference type="ChEBI" id="CHEBI:29105"/>
    </ligand>
</feature>
<dbReference type="PROSITE" id="PS50305">
    <property type="entry name" value="SIRTUIN"/>
    <property type="match status" value="1"/>
</dbReference>
<feature type="binding site" evidence="10">
    <location>
        <position position="257"/>
    </location>
    <ligand>
        <name>NAD(+)</name>
        <dbReference type="ChEBI" id="CHEBI:57540"/>
    </ligand>
</feature>
<sequence>MAGYHLETNDLKGLSKYIKSGDCQNIALMVPLSVSTSAGIPDFRSPGTGLYANLARLKLPYPEAVFEINFFRNNPIPFYTLAHELYPGKFRPTLTHAFIRLLSEHSLLSMCFTQNIDTLERRAGVPESKIIEAHGSFATQRCIKCKTPFDDAKIKEMVLNFSKARKVPKCERPRCGGLVKPDIVFFGEAVPPPAFSKSPSIIRNADLLIVIGTSLTVHPFASLAEICPDDCPRVLINIDLVGDFGDRDQDVVLLGKCDEVIKELCEELGWEEELMKLWEETASSTDATDSAIDSTTDGASSVAVEESRSSSKKAGNEMLEAAVAKLAERIEKQMALGEQEATESGSSENRAKDSTSTSISGDKARASVVPEPRDSPASANPGVDEPVKRLLLQLKVHLMTVAVVNRTGE</sequence>
<keyword evidence="3 8" id="KW-0808">Transferase</keyword>
<dbReference type="GO" id="GO:0005739">
    <property type="term" value="C:mitochondrion"/>
    <property type="evidence" value="ECO:0007669"/>
    <property type="project" value="UniProtKB-SubCell"/>
</dbReference>
<evidence type="ECO:0000313" key="16">
    <source>
        <dbReference type="Proteomes" id="UP000772434"/>
    </source>
</evidence>
<dbReference type="EMBL" id="JADNRY010000134">
    <property type="protein sequence ID" value="KAF9063969.1"/>
    <property type="molecule type" value="Genomic_DNA"/>
</dbReference>
<protein>
    <recommendedName>
        <fullName evidence="8">NAD-dependent protein deacetylase</fullName>
        <ecNumber evidence="8">2.3.1.286</ecNumber>
    </recommendedName>
</protein>
<dbReference type="InterPro" id="IPR029035">
    <property type="entry name" value="DHS-like_NAD/FAD-binding_dom"/>
</dbReference>
<dbReference type="InterPro" id="IPR050134">
    <property type="entry name" value="NAD-dep_sirtuin_deacylases"/>
</dbReference>
<feature type="binding site" evidence="10">
    <location>
        <begin position="114"/>
        <end position="117"/>
    </location>
    <ligand>
        <name>NAD(+)</name>
        <dbReference type="ChEBI" id="CHEBI:57540"/>
    </ligand>
</feature>
<keyword evidence="7" id="KW-0496">Mitochondrion</keyword>
<dbReference type="GO" id="GO:0008270">
    <property type="term" value="F:zinc ion binding"/>
    <property type="evidence" value="ECO:0007669"/>
    <property type="project" value="UniProtKB-UniRule"/>
</dbReference>
<evidence type="ECO:0000256" key="3">
    <source>
        <dbReference type="ARBA" id="ARBA00022679"/>
    </source>
</evidence>
<dbReference type="EC" id="2.3.1.286" evidence="8"/>
<feature type="binding site" evidence="10">
    <location>
        <begin position="42"/>
        <end position="44"/>
    </location>
    <ligand>
        <name>NAD(+)</name>
        <dbReference type="ChEBI" id="CHEBI:57540"/>
    </ligand>
</feature>
<feature type="domain" description="Deacetylase sirtuin-type" evidence="14">
    <location>
        <begin position="4"/>
        <end position="271"/>
    </location>
</feature>
<comment type="cofactor">
    <cofactor evidence="11">
        <name>Zn(2+)</name>
        <dbReference type="ChEBI" id="CHEBI:29105"/>
    </cofactor>
    <text evidence="11">Binds 1 zinc ion per subunit.</text>
</comment>
<gene>
    <name evidence="15" type="ORF">BDP27DRAFT_1231250</name>
</gene>
<evidence type="ECO:0000256" key="7">
    <source>
        <dbReference type="ARBA" id="ARBA00023128"/>
    </source>
</evidence>
<feature type="compositionally biased region" description="Polar residues" evidence="13">
    <location>
        <begin position="342"/>
        <end position="360"/>
    </location>
</feature>
<dbReference type="AlphaFoldDB" id="A0A9P5PIN2"/>
<dbReference type="InterPro" id="IPR026591">
    <property type="entry name" value="Sirtuin_cat_small_dom_sf"/>
</dbReference>
<evidence type="ECO:0000256" key="4">
    <source>
        <dbReference type="ARBA" id="ARBA00022723"/>
    </source>
</evidence>
<dbReference type="InterPro" id="IPR017328">
    <property type="entry name" value="Sirtuin_class_I"/>
</dbReference>
<evidence type="ECO:0000259" key="14">
    <source>
        <dbReference type="PROSITE" id="PS50305"/>
    </source>
</evidence>
<dbReference type="SUPFAM" id="SSF52467">
    <property type="entry name" value="DHS-like NAD/FAD-binding domain"/>
    <property type="match status" value="1"/>
</dbReference>
<dbReference type="CDD" id="cd01408">
    <property type="entry name" value="SIRT1"/>
    <property type="match status" value="1"/>
</dbReference>
<dbReference type="GO" id="GO:0070403">
    <property type="term" value="F:NAD+ binding"/>
    <property type="evidence" value="ECO:0007669"/>
    <property type="project" value="UniProtKB-UniRule"/>
</dbReference>
<dbReference type="OrthoDB" id="420264at2759"/>
<evidence type="ECO:0000256" key="12">
    <source>
        <dbReference type="PROSITE-ProRule" id="PRU00236"/>
    </source>
</evidence>
<feature type="binding site" evidence="11 12">
    <location>
        <position position="145"/>
    </location>
    <ligand>
        <name>Zn(2+)</name>
        <dbReference type="ChEBI" id="CHEBI:29105"/>
    </ligand>
</feature>
<evidence type="ECO:0000256" key="1">
    <source>
        <dbReference type="ARBA" id="ARBA00004173"/>
    </source>
</evidence>
<comment type="caution">
    <text evidence="15">The sequence shown here is derived from an EMBL/GenBank/DDBJ whole genome shotgun (WGS) entry which is preliminary data.</text>
</comment>
<dbReference type="InterPro" id="IPR003000">
    <property type="entry name" value="Sirtuin"/>
</dbReference>
<evidence type="ECO:0000256" key="5">
    <source>
        <dbReference type="ARBA" id="ARBA00022833"/>
    </source>
</evidence>
<evidence type="ECO:0000313" key="15">
    <source>
        <dbReference type="EMBL" id="KAF9063969.1"/>
    </source>
</evidence>
<evidence type="ECO:0000256" key="13">
    <source>
        <dbReference type="SAM" id="MobiDB-lite"/>
    </source>
</evidence>
<keyword evidence="5 8" id="KW-0862">Zinc</keyword>
<proteinExistence type="inferred from homology"/>
<comment type="subcellular location">
    <subcellularLocation>
        <location evidence="1">Mitochondrion</location>
    </subcellularLocation>
</comment>
<dbReference type="Gene3D" id="3.30.1600.10">
    <property type="entry name" value="SIR2/SIRT2 'Small Domain"/>
    <property type="match status" value="1"/>
</dbReference>
<dbReference type="InterPro" id="IPR026590">
    <property type="entry name" value="Ssirtuin_cat_dom"/>
</dbReference>
<accession>A0A9P5PIN2</accession>
<feature type="compositionally biased region" description="Low complexity" evidence="13">
    <location>
        <begin position="282"/>
        <end position="304"/>
    </location>
</feature>
<dbReference type="Pfam" id="PF02146">
    <property type="entry name" value="SIR2"/>
    <property type="match status" value="1"/>
</dbReference>
<evidence type="ECO:0000256" key="8">
    <source>
        <dbReference type="PIRNR" id="PIRNR037938"/>
    </source>
</evidence>
<dbReference type="PIRSF" id="PIRSF037938">
    <property type="entry name" value="SIR2_euk"/>
    <property type="match status" value="1"/>
</dbReference>
<organism evidence="15 16">
    <name type="scientific">Rhodocollybia butyracea</name>
    <dbReference type="NCBI Taxonomy" id="206335"/>
    <lineage>
        <taxon>Eukaryota</taxon>
        <taxon>Fungi</taxon>
        <taxon>Dikarya</taxon>
        <taxon>Basidiomycota</taxon>
        <taxon>Agaricomycotina</taxon>
        <taxon>Agaricomycetes</taxon>
        <taxon>Agaricomycetidae</taxon>
        <taxon>Agaricales</taxon>
        <taxon>Marasmiineae</taxon>
        <taxon>Omphalotaceae</taxon>
        <taxon>Rhodocollybia</taxon>
    </lineage>
</organism>
<dbReference type="GO" id="GO:0017136">
    <property type="term" value="F:histone deacetylase activity, NAD-dependent"/>
    <property type="evidence" value="ECO:0007669"/>
    <property type="project" value="InterPro"/>
</dbReference>
<keyword evidence="16" id="KW-1185">Reference proteome</keyword>
<evidence type="ECO:0000256" key="6">
    <source>
        <dbReference type="ARBA" id="ARBA00023027"/>
    </source>
</evidence>
<feature type="binding site" evidence="11 12">
    <location>
        <position position="170"/>
    </location>
    <ligand>
        <name>Zn(2+)</name>
        <dbReference type="ChEBI" id="CHEBI:29105"/>
    </ligand>
</feature>
<comment type="catalytic activity">
    <reaction evidence="8">
        <text>N(6)-acetyl-L-lysyl-[protein] + NAD(+) + H2O = 2''-O-acetyl-ADP-D-ribose + nicotinamide + L-lysyl-[protein]</text>
        <dbReference type="Rhea" id="RHEA:43636"/>
        <dbReference type="Rhea" id="RHEA-COMP:9752"/>
        <dbReference type="Rhea" id="RHEA-COMP:10731"/>
        <dbReference type="ChEBI" id="CHEBI:15377"/>
        <dbReference type="ChEBI" id="CHEBI:17154"/>
        <dbReference type="ChEBI" id="CHEBI:29969"/>
        <dbReference type="ChEBI" id="CHEBI:57540"/>
        <dbReference type="ChEBI" id="CHEBI:61930"/>
        <dbReference type="ChEBI" id="CHEBI:83767"/>
        <dbReference type="EC" id="2.3.1.286"/>
    </reaction>
</comment>
<feature type="region of interest" description="Disordered" evidence="13">
    <location>
        <begin position="336"/>
        <end position="386"/>
    </location>
</feature>
<feature type="binding site" evidence="10">
    <location>
        <begin position="213"/>
        <end position="214"/>
    </location>
    <ligand>
        <name>NAD(+)</name>
        <dbReference type="ChEBI" id="CHEBI:57540"/>
    </ligand>
</feature>
<dbReference type="GO" id="GO:0005634">
    <property type="term" value="C:nucleus"/>
    <property type="evidence" value="ECO:0007669"/>
    <property type="project" value="TreeGrafter"/>
</dbReference>
<comment type="similarity">
    <text evidence="2 8">Belongs to the sirtuin family. Class I subfamily.</text>
</comment>
<dbReference type="Gene3D" id="3.40.50.1220">
    <property type="entry name" value="TPP-binding domain"/>
    <property type="match status" value="1"/>
</dbReference>
<feature type="binding site" evidence="10">
    <location>
        <begin position="237"/>
        <end position="239"/>
    </location>
    <ligand>
        <name>NAD(+)</name>
        <dbReference type="ChEBI" id="CHEBI:57540"/>
    </ligand>
</feature>
<name>A0A9P5PIN2_9AGAR</name>
<dbReference type="PANTHER" id="PTHR11085:SF6">
    <property type="entry name" value="NAD-DEPENDENT PROTEIN DEACETYLASE SIRTUIN-2"/>
    <property type="match status" value="1"/>
</dbReference>
<evidence type="ECO:0000256" key="9">
    <source>
        <dbReference type="PIRSR" id="PIRSR037938-1"/>
    </source>
</evidence>
<keyword evidence="6 8" id="KW-0520">NAD</keyword>